<evidence type="ECO:0000313" key="2">
    <source>
        <dbReference type="Proteomes" id="UP000285625"/>
    </source>
</evidence>
<dbReference type="RefSeq" id="WP_052257844.1">
    <property type="nucleotide sequence ID" value="NZ_CP008747.1"/>
</dbReference>
<accession>A0A0A8HSB1</accession>
<dbReference type="GeneID" id="41073615"/>
<dbReference type="AlphaFoldDB" id="A0A0A8HSB1"/>
<dbReference type="KEGG" id="shu:SHYC_09190"/>
<dbReference type="EMBL" id="QXVO01000017">
    <property type="protein sequence ID" value="RIO45695.1"/>
    <property type="molecule type" value="Genomic_DNA"/>
</dbReference>
<reference evidence="1 2" key="1">
    <citation type="journal article" date="2016" name="Front. Microbiol.">
        <title>Comprehensive Phylogenetic Analysis of Bovine Non-aureus Staphylococci Species Based on Whole-Genome Sequencing.</title>
        <authorList>
            <person name="Naushad S."/>
            <person name="Barkema H.W."/>
            <person name="Luby C."/>
            <person name="Condas L.A."/>
            <person name="Nobrega D.B."/>
            <person name="Carson D.A."/>
            <person name="De Buck J."/>
        </authorList>
    </citation>
    <scope>NUCLEOTIDE SEQUENCE [LARGE SCALE GENOMIC DNA]</scope>
    <source>
        <strain evidence="1 2">SNUC 5959</strain>
    </source>
</reference>
<sequence>MKNQIKENNYIIMKGDMFLRPTDGPNGINQSTEILKYDEPPIIVHEPLTQIIENSCKCYGETYQSRKEQTRRISSLKSKLPINITPIFPSYYFPSHSDRATENSWINMHFVERIKKLKGAKSKIIFVNSQSVILNVSEHTASTQFHNCITFSYHLDRKAKALTTNPEKPIDYNKDNFNIYEALSRYAILENQRTNYEPGPNASKPFPNLPEV</sequence>
<name>A0A0A8HSB1_STAHY</name>
<protein>
    <submittedName>
        <fullName evidence="1">Competence protein ComK</fullName>
    </submittedName>
</protein>
<organism evidence="1 2">
    <name type="scientific">Staphylococcus hyicus</name>
    <dbReference type="NCBI Taxonomy" id="1284"/>
    <lineage>
        <taxon>Bacteria</taxon>
        <taxon>Bacillati</taxon>
        <taxon>Bacillota</taxon>
        <taxon>Bacilli</taxon>
        <taxon>Bacillales</taxon>
        <taxon>Staphylococcaceae</taxon>
        <taxon>Staphylococcus</taxon>
    </lineage>
</organism>
<dbReference type="Pfam" id="PF06338">
    <property type="entry name" value="ComK"/>
    <property type="match status" value="1"/>
</dbReference>
<dbReference type="GO" id="GO:0030420">
    <property type="term" value="P:establishment of competence for transformation"/>
    <property type="evidence" value="ECO:0007669"/>
    <property type="project" value="InterPro"/>
</dbReference>
<dbReference type="HOGENOM" id="CLU_107920_2_0_9"/>
<dbReference type="InterPro" id="IPR010461">
    <property type="entry name" value="ComK"/>
</dbReference>
<dbReference type="Proteomes" id="UP000285625">
    <property type="component" value="Unassembled WGS sequence"/>
</dbReference>
<gene>
    <name evidence="1" type="ORF">BUZ57_06660</name>
</gene>
<evidence type="ECO:0000313" key="1">
    <source>
        <dbReference type="EMBL" id="RIO45695.1"/>
    </source>
</evidence>
<proteinExistence type="predicted"/>
<dbReference type="STRING" id="1284.SHYC_09190"/>
<comment type="caution">
    <text evidence="1">The sequence shown here is derived from an EMBL/GenBank/DDBJ whole genome shotgun (WGS) entry which is preliminary data.</text>
</comment>